<dbReference type="Proteomes" id="UP000315400">
    <property type="component" value="Unassembled WGS sequence"/>
</dbReference>
<dbReference type="Pfam" id="PF09839">
    <property type="entry name" value="DUF2066"/>
    <property type="match status" value="1"/>
</dbReference>
<protein>
    <submittedName>
        <fullName evidence="1">DUF2066 domain-containing protein</fullName>
    </submittedName>
</protein>
<evidence type="ECO:0000313" key="2">
    <source>
        <dbReference type="Proteomes" id="UP000315400"/>
    </source>
</evidence>
<gene>
    <name evidence="1" type="ORF">FKY71_00860</name>
</gene>
<name>A0A540VW21_9GAMM</name>
<proteinExistence type="predicted"/>
<dbReference type="STRING" id="1260251.SPISAL_02535"/>
<accession>A0A540VW21</accession>
<sequence length="366" mass="40320">MRSAWYLKSPCHHGVGEPSNLMRYRLVAVFCLVFASLLAPLAVAQTVDSPGRAEVPVTDGSEAARTEAVAEAVDQVILRLSGDPSVLTSDLAAELQRNADRYLQGYAYREAEDTESGSGGLRLIARFDIQRLREALVEAEVPIWPDRPPTVLVWLGRDLGGEREIVGAGDDEPLRAEWVAAAKDLGINLFFPIMDLQDLSAVRFVDLAGGFSEPVAEASERYGADQILAGRIADTDGGRIDGRWMVLSGQGDVERWREQASDPSALLDRTLDSLVTRLRETFAYLPDLQARGRMQIEVAGIVDLGVHERVTERLTEMSGVERVNPVRVQEDVVQFELAISTTEARVMDALERDGRLAGSDAEYRWE</sequence>
<dbReference type="EMBL" id="VIFK01000002">
    <property type="protein sequence ID" value="TQF00961.1"/>
    <property type="molecule type" value="Genomic_DNA"/>
</dbReference>
<dbReference type="AlphaFoldDB" id="A0A540VW21"/>
<comment type="caution">
    <text evidence="1">The sequence shown here is derived from an EMBL/GenBank/DDBJ whole genome shotgun (WGS) entry which is preliminary data.</text>
</comment>
<reference evidence="1 2" key="1">
    <citation type="submission" date="2019-06" db="EMBL/GenBank/DDBJ databases">
        <title>Metagenome assembled Genome of Spiribacter salinus SL48-SHIP from the microbial mat of Salt Lake 48 (Novosibirsk region, Russia).</title>
        <authorList>
            <person name="Shipova A."/>
            <person name="Rozanov A.S."/>
            <person name="Bryanskaya A.V."/>
            <person name="Peltek S.E."/>
        </authorList>
    </citation>
    <scope>NUCLEOTIDE SEQUENCE [LARGE SCALE GENOMIC DNA]</scope>
    <source>
        <strain evidence="1">SL48-SHIP-2</strain>
    </source>
</reference>
<organism evidence="1 2">
    <name type="scientific">Spiribacter salinus</name>
    <dbReference type="NCBI Taxonomy" id="1335746"/>
    <lineage>
        <taxon>Bacteria</taxon>
        <taxon>Pseudomonadati</taxon>
        <taxon>Pseudomonadota</taxon>
        <taxon>Gammaproteobacteria</taxon>
        <taxon>Chromatiales</taxon>
        <taxon>Ectothiorhodospiraceae</taxon>
        <taxon>Spiribacter</taxon>
    </lineage>
</organism>
<dbReference type="InterPro" id="IPR018642">
    <property type="entry name" value="DUF2066"/>
</dbReference>
<evidence type="ECO:0000313" key="1">
    <source>
        <dbReference type="EMBL" id="TQF00961.1"/>
    </source>
</evidence>